<dbReference type="InterPro" id="IPR031100">
    <property type="entry name" value="LOG_fam"/>
</dbReference>
<gene>
    <name evidence="3" type="ORF">FC70_GL001469</name>
</gene>
<dbReference type="GO" id="GO:0009691">
    <property type="term" value="P:cytokinin biosynthetic process"/>
    <property type="evidence" value="ECO:0007669"/>
    <property type="project" value="UniProtKB-UniRule"/>
</dbReference>
<dbReference type="SUPFAM" id="SSF102405">
    <property type="entry name" value="MCP/YpsA-like"/>
    <property type="match status" value="1"/>
</dbReference>
<dbReference type="AlphaFoldDB" id="A0A0R1RCJ3"/>
<dbReference type="PATRIC" id="fig|1423778.4.peg.1505"/>
<name>A0A0R1RCJ3_9LACO</name>
<evidence type="ECO:0000313" key="4">
    <source>
        <dbReference type="Proteomes" id="UP000051697"/>
    </source>
</evidence>
<evidence type="ECO:0000313" key="3">
    <source>
        <dbReference type="EMBL" id="KRL54671.1"/>
    </source>
</evidence>
<evidence type="ECO:0000256" key="2">
    <source>
        <dbReference type="RuleBase" id="RU363015"/>
    </source>
</evidence>
<organism evidence="3 4">
    <name type="scientific">Paucilactobacillus oligofermentans DSM 15707 = LMG 22743</name>
    <dbReference type="NCBI Taxonomy" id="1423778"/>
    <lineage>
        <taxon>Bacteria</taxon>
        <taxon>Bacillati</taxon>
        <taxon>Bacillota</taxon>
        <taxon>Bacilli</taxon>
        <taxon>Lactobacillales</taxon>
        <taxon>Lactobacillaceae</taxon>
        <taxon>Paucilactobacillus</taxon>
    </lineage>
</organism>
<accession>A0A0R1RCJ3</accession>
<dbReference type="Proteomes" id="UP000051697">
    <property type="component" value="Unassembled WGS sequence"/>
</dbReference>
<dbReference type="NCBIfam" id="TIGR00730">
    <property type="entry name" value="Rossman fold protein, TIGR00730 family"/>
    <property type="match status" value="1"/>
</dbReference>
<dbReference type="PANTHER" id="PTHR31223:SF70">
    <property type="entry name" value="LOG FAMILY PROTEIN YJL055W"/>
    <property type="match status" value="1"/>
</dbReference>
<dbReference type="EMBL" id="AZFE01000032">
    <property type="protein sequence ID" value="KRL54671.1"/>
    <property type="molecule type" value="Genomic_DNA"/>
</dbReference>
<dbReference type="PANTHER" id="PTHR31223">
    <property type="entry name" value="LOG FAMILY PROTEIN YJL055W"/>
    <property type="match status" value="1"/>
</dbReference>
<reference evidence="3 4" key="1">
    <citation type="journal article" date="2015" name="Genome Announc.">
        <title>Expanding the biotechnology potential of lactobacilli through comparative genomics of 213 strains and associated genera.</title>
        <authorList>
            <person name="Sun Z."/>
            <person name="Harris H.M."/>
            <person name="McCann A."/>
            <person name="Guo C."/>
            <person name="Argimon S."/>
            <person name="Zhang W."/>
            <person name="Yang X."/>
            <person name="Jeffery I.B."/>
            <person name="Cooney J.C."/>
            <person name="Kagawa T.F."/>
            <person name="Liu W."/>
            <person name="Song Y."/>
            <person name="Salvetti E."/>
            <person name="Wrobel A."/>
            <person name="Rasinkangas P."/>
            <person name="Parkhill J."/>
            <person name="Rea M.C."/>
            <person name="O'Sullivan O."/>
            <person name="Ritari J."/>
            <person name="Douillard F.P."/>
            <person name="Paul Ross R."/>
            <person name="Yang R."/>
            <person name="Briner A.E."/>
            <person name="Felis G.E."/>
            <person name="de Vos W.M."/>
            <person name="Barrangou R."/>
            <person name="Klaenhammer T.R."/>
            <person name="Caufield P.W."/>
            <person name="Cui Y."/>
            <person name="Zhang H."/>
            <person name="O'Toole P.W."/>
        </authorList>
    </citation>
    <scope>NUCLEOTIDE SEQUENCE [LARGE SCALE GENOMIC DNA]</scope>
    <source>
        <strain evidence="3 4">DSM 15707</strain>
    </source>
</reference>
<dbReference type="STRING" id="1423778.FC70_GL001469"/>
<dbReference type="Gene3D" id="3.40.50.450">
    <property type="match status" value="1"/>
</dbReference>
<comment type="caution">
    <text evidence="3">The sequence shown here is derived from an EMBL/GenBank/DDBJ whole genome shotgun (WGS) entry which is preliminary data.</text>
</comment>
<evidence type="ECO:0000256" key="1">
    <source>
        <dbReference type="ARBA" id="ARBA00006763"/>
    </source>
</evidence>
<comment type="similarity">
    <text evidence="1 2">Belongs to the LOG family.</text>
</comment>
<sequence>MDANMNTIKNIAVYCGASEGKIPEFKQQTVATGTWLAKQNIELVYGGGGVGLMGVLAKAVLESGGTVHGIIPQELFKRETAYKGLTQLEIVDNMSIRKARMIELADGCITLPGGPGTLEEASEAFSWALIGDNPTPVTFLNVNHYYDPLITMFDEMAANGFLSVNNREKLFFSDSLDEIYNFMVNYSTPEVRTYSHD</sequence>
<keyword evidence="4" id="KW-1185">Reference proteome</keyword>
<keyword evidence="2" id="KW-0203">Cytokinin biosynthesis</keyword>
<keyword evidence="2" id="KW-0378">Hydrolase</keyword>
<dbReference type="EC" id="3.2.2.n1" evidence="2"/>
<dbReference type="Pfam" id="PF03641">
    <property type="entry name" value="Lysine_decarbox"/>
    <property type="match status" value="1"/>
</dbReference>
<dbReference type="InterPro" id="IPR005269">
    <property type="entry name" value="LOG"/>
</dbReference>
<dbReference type="GO" id="GO:0016799">
    <property type="term" value="F:hydrolase activity, hydrolyzing N-glycosyl compounds"/>
    <property type="evidence" value="ECO:0007669"/>
    <property type="project" value="TreeGrafter"/>
</dbReference>
<dbReference type="GO" id="GO:0005829">
    <property type="term" value="C:cytosol"/>
    <property type="evidence" value="ECO:0007669"/>
    <property type="project" value="TreeGrafter"/>
</dbReference>
<proteinExistence type="inferred from homology"/>
<protein>
    <recommendedName>
        <fullName evidence="2">Cytokinin riboside 5'-monophosphate phosphoribohydrolase</fullName>
        <ecNumber evidence="2">3.2.2.n1</ecNumber>
    </recommendedName>
</protein>